<dbReference type="InterPro" id="IPR023574">
    <property type="entry name" value="Ribosomal_uL4_dom_sf"/>
</dbReference>
<comment type="caution">
    <text evidence="6">The sequence shown here is derived from an EMBL/GenBank/DDBJ whole genome shotgun (WGS) entry which is preliminary data.</text>
</comment>
<dbReference type="GO" id="GO:1990904">
    <property type="term" value="C:ribonucleoprotein complex"/>
    <property type="evidence" value="ECO:0007669"/>
    <property type="project" value="UniProtKB-KW"/>
</dbReference>
<evidence type="ECO:0000256" key="4">
    <source>
        <dbReference type="ARBA" id="ARBA00040565"/>
    </source>
</evidence>
<evidence type="ECO:0000256" key="1">
    <source>
        <dbReference type="ARBA" id="ARBA00010528"/>
    </source>
</evidence>
<dbReference type="InterPro" id="IPR002136">
    <property type="entry name" value="Ribosomal_uL4"/>
</dbReference>
<evidence type="ECO:0000256" key="2">
    <source>
        <dbReference type="ARBA" id="ARBA00022980"/>
    </source>
</evidence>
<name>A0AAN8A7T4_9SACH</name>
<dbReference type="GO" id="GO:0005840">
    <property type="term" value="C:ribosome"/>
    <property type="evidence" value="ECO:0007669"/>
    <property type="project" value="UniProtKB-KW"/>
</dbReference>
<dbReference type="InterPro" id="IPR013005">
    <property type="entry name" value="Ribosomal_uL4-like"/>
</dbReference>
<sequence length="281" mass="31878">MQRTKILNFIQNKISLKAIPRDVKITDNVASTLPNVQTPPKYTLVSLKSFPSLEPTTCIPVSTSILGVPLRRDILWRAVVYENDNRRVGASNPPGRSDNGYSRRKLRPQKGTGHARVGDANSPTRHKGGRALARNAPNDYSTELPKKIYSLAINTALSYQYKKGHLNVIGGDTITEQPTNSSDLSILDIIKQEDKSFEYHTHIIKKFIAQHNYQDKRLLFITHDIRNNLLRFTEQYQDKIDIIDWEGIEVNDILKASRIFIELGALKSLALKQAENLHLKE</sequence>
<organism evidence="6 7">
    <name type="scientific">Arxiozyma heterogenica</name>
    <dbReference type="NCBI Taxonomy" id="278026"/>
    <lineage>
        <taxon>Eukaryota</taxon>
        <taxon>Fungi</taxon>
        <taxon>Dikarya</taxon>
        <taxon>Ascomycota</taxon>
        <taxon>Saccharomycotina</taxon>
        <taxon>Saccharomycetes</taxon>
        <taxon>Saccharomycetales</taxon>
        <taxon>Saccharomycetaceae</taxon>
        <taxon>Arxiozyma</taxon>
    </lineage>
</organism>
<dbReference type="PANTHER" id="PTHR10746">
    <property type="entry name" value="50S RIBOSOMAL PROTEIN L4"/>
    <property type="match status" value="1"/>
</dbReference>
<keyword evidence="2" id="KW-0689">Ribosomal protein</keyword>
<dbReference type="Gene3D" id="3.40.1370.10">
    <property type="match status" value="1"/>
</dbReference>
<dbReference type="Proteomes" id="UP001306508">
    <property type="component" value="Unassembled WGS sequence"/>
</dbReference>
<proteinExistence type="inferred from homology"/>
<accession>A0AAN8A7T4</accession>
<reference evidence="7" key="1">
    <citation type="submission" date="2023-07" db="EMBL/GenBank/DDBJ databases">
        <title>A draft genome of Kazachstania heterogenica Y-27499.</title>
        <authorList>
            <person name="Donic C."/>
            <person name="Kralova J.S."/>
            <person name="Fidel L."/>
            <person name="Ben-Dor S."/>
            <person name="Jung S."/>
        </authorList>
    </citation>
    <scope>NUCLEOTIDE SEQUENCE [LARGE SCALE GENOMIC DNA]</scope>
    <source>
        <strain evidence="7">Y27499</strain>
    </source>
</reference>
<dbReference type="SUPFAM" id="SSF52166">
    <property type="entry name" value="Ribosomal protein L4"/>
    <property type="match status" value="1"/>
</dbReference>
<dbReference type="AlphaFoldDB" id="A0AAN8A7T4"/>
<protein>
    <recommendedName>
        <fullName evidence="4">Large ribosomal subunit protein uL4m</fullName>
    </recommendedName>
</protein>
<dbReference type="GO" id="GO:0003735">
    <property type="term" value="F:structural constituent of ribosome"/>
    <property type="evidence" value="ECO:0007669"/>
    <property type="project" value="InterPro"/>
</dbReference>
<evidence type="ECO:0000313" key="6">
    <source>
        <dbReference type="EMBL" id="KAK5779171.1"/>
    </source>
</evidence>
<comment type="similarity">
    <text evidence="1">Belongs to the universal ribosomal protein uL4 family.</text>
</comment>
<evidence type="ECO:0000256" key="3">
    <source>
        <dbReference type="ARBA" id="ARBA00023274"/>
    </source>
</evidence>
<dbReference type="Pfam" id="PF00573">
    <property type="entry name" value="Ribosomal_L4"/>
    <property type="match status" value="1"/>
</dbReference>
<dbReference type="PANTHER" id="PTHR10746:SF6">
    <property type="entry name" value="LARGE RIBOSOMAL SUBUNIT PROTEIN UL4M"/>
    <property type="match status" value="1"/>
</dbReference>
<gene>
    <name evidence="6" type="ORF">RI543_003056</name>
</gene>
<keyword evidence="7" id="KW-1185">Reference proteome</keyword>
<keyword evidence="3" id="KW-0687">Ribonucleoprotein</keyword>
<dbReference type="GO" id="GO:0006412">
    <property type="term" value="P:translation"/>
    <property type="evidence" value="ECO:0007669"/>
    <property type="project" value="InterPro"/>
</dbReference>
<evidence type="ECO:0000256" key="5">
    <source>
        <dbReference type="SAM" id="MobiDB-lite"/>
    </source>
</evidence>
<evidence type="ECO:0000313" key="7">
    <source>
        <dbReference type="Proteomes" id="UP001306508"/>
    </source>
</evidence>
<dbReference type="EMBL" id="JAWIZZ010000047">
    <property type="protein sequence ID" value="KAK5779171.1"/>
    <property type="molecule type" value="Genomic_DNA"/>
</dbReference>
<feature type="region of interest" description="Disordered" evidence="5">
    <location>
        <begin position="86"/>
        <end position="138"/>
    </location>
</feature>